<dbReference type="Proteomes" id="UP001153069">
    <property type="component" value="Unassembled WGS sequence"/>
</dbReference>
<comment type="caution">
    <text evidence="2">The sequence shown here is derived from an EMBL/GenBank/DDBJ whole genome shotgun (WGS) entry which is preliminary data.</text>
</comment>
<feature type="region of interest" description="Disordered" evidence="1">
    <location>
        <begin position="45"/>
        <end position="97"/>
    </location>
</feature>
<dbReference type="AlphaFoldDB" id="A0A9N8DW23"/>
<proteinExistence type="predicted"/>
<dbReference type="EMBL" id="CAICTM010000386">
    <property type="protein sequence ID" value="CAB9509370.1"/>
    <property type="molecule type" value="Genomic_DNA"/>
</dbReference>
<protein>
    <submittedName>
        <fullName evidence="2">Uncharacterized protein</fullName>
    </submittedName>
</protein>
<evidence type="ECO:0000313" key="3">
    <source>
        <dbReference type="Proteomes" id="UP001153069"/>
    </source>
</evidence>
<reference evidence="2" key="1">
    <citation type="submission" date="2020-06" db="EMBL/GenBank/DDBJ databases">
        <authorList>
            <consortium name="Plant Systems Biology data submission"/>
        </authorList>
    </citation>
    <scope>NUCLEOTIDE SEQUENCE</scope>
    <source>
        <strain evidence="2">D6</strain>
    </source>
</reference>
<evidence type="ECO:0000313" key="2">
    <source>
        <dbReference type="EMBL" id="CAB9509370.1"/>
    </source>
</evidence>
<sequence>MFSHCLAHLALQEKIGQTFRDLLDQQYPSSTKAKARARIQYRVDTYESDSPDQSETSKQEEEEKEAETMSTVSIVTRQSTFERNKTDSNSTPDHVEIVKVEPPQEPSLFDTFSQLIDNSQASDDFEPLPLDYPTFIAAESDHAASSDDKAMDELQELCDYVGVSCYW</sequence>
<organism evidence="2 3">
    <name type="scientific">Seminavis robusta</name>
    <dbReference type="NCBI Taxonomy" id="568900"/>
    <lineage>
        <taxon>Eukaryota</taxon>
        <taxon>Sar</taxon>
        <taxon>Stramenopiles</taxon>
        <taxon>Ochrophyta</taxon>
        <taxon>Bacillariophyta</taxon>
        <taxon>Bacillariophyceae</taxon>
        <taxon>Bacillariophycidae</taxon>
        <taxon>Naviculales</taxon>
        <taxon>Naviculaceae</taxon>
        <taxon>Seminavis</taxon>
    </lineage>
</organism>
<keyword evidence="3" id="KW-1185">Reference proteome</keyword>
<evidence type="ECO:0000256" key="1">
    <source>
        <dbReference type="SAM" id="MobiDB-lite"/>
    </source>
</evidence>
<name>A0A9N8DW23_9STRA</name>
<feature type="compositionally biased region" description="Polar residues" evidence="1">
    <location>
        <begin position="69"/>
        <end position="79"/>
    </location>
</feature>
<gene>
    <name evidence="2" type="ORF">SEMRO_387_G132090.1</name>
</gene>
<accession>A0A9N8DW23</accession>